<accession>A0A3E2TL59</accession>
<feature type="transmembrane region" description="Helical" evidence="1">
    <location>
        <begin position="438"/>
        <end position="464"/>
    </location>
</feature>
<sequence length="547" mass="62393">MNNIKTISKYTFLEQFFPYYPNKKVTNLPNSYPLRILYLAFTYLVFIYFTIMFSHVIGKVYLNQENGDLMYFTLFGIALTLTVLIFYLPKMLSTFFSIKDTNLYKTLPIGQGELFIGKLFGSVFSFVDFYVLFIISIAVYFYFKGFDLEILIFGIINFVSLIMIPYAILTGLILVIMRFTNVGRHRKLFKNIGYIILFFIVGMLYYFSFNKDNSSSMESNGQVFNSVIGTLSGISNVFFNSKLYGLSLSGSIINKIIYTLILFAISAVLVFILYKLANNLYYDALEDKKFSKSSKKEVDDMDFKRSSQVKTIFKRDIKNLFSNIAFISQAIMMIIIFGVMSFNIGKDIVSDVGNGPDLNTFRFWMFLAGYGLGVLIWINSGFAANDLSREHSSFYLFQTLPINPKSHYKARFLTSFIASSMFSLILSTIATIALKTEIIGALAFFVGQELAIILATNIGLYIGSKNIKTNWTKPEELSKGGIQGVIFYFAGLIYVAIIILLYIFIINESGRRYYILASSIDLIIIFATIILFRHLAIKAYEDGFYDV</sequence>
<feature type="transmembrane region" description="Helical" evidence="1">
    <location>
        <begin position="188"/>
        <end position="207"/>
    </location>
</feature>
<feature type="transmembrane region" description="Helical" evidence="1">
    <location>
        <begin position="485"/>
        <end position="507"/>
    </location>
</feature>
<feature type="transmembrane region" description="Helical" evidence="1">
    <location>
        <begin position="119"/>
        <end position="143"/>
    </location>
</feature>
<feature type="transmembrane region" description="Helical" evidence="1">
    <location>
        <begin position="155"/>
        <end position="176"/>
    </location>
</feature>
<keyword evidence="1" id="KW-1133">Transmembrane helix</keyword>
<protein>
    <submittedName>
        <fullName evidence="2">Uncharacterized protein</fullName>
    </submittedName>
</protein>
<name>A0A3E2TL59_9FIRM</name>
<feature type="transmembrane region" description="Helical" evidence="1">
    <location>
        <begin position="256"/>
        <end position="274"/>
    </location>
</feature>
<feature type="transmembrane region" description="Helical" evidence="1">
    <location>
        <begin position="320"/>
        <end position="343"/>
    </location>
</feature>
<feature type="transmembrane region" description="Helical" evidence="1">
    <location>
        <begin position="36"/>
        <end position="57"/>
    </location>
</feature>
<feature type="transmembrane region" description="Helical" evidence="1">
    <location>
        <begin position="363"/>
        <end position="384"/>
    </location>
</feature>
<feature type="transmembrane region" description="Helical" evidence="1">
    <location>
        <begin position="513"/>
        <end position="532"/>
    </location>
</feature>
<gene>
    <name evidence="2" type="ORF">DXA39_01465</name>
</gene>
<organism evidence="2 3">
    <name type="scientific">Anaerococcus nagyae</name>
    <dbReference type="NCBI Taxonomy" id="1755241"/>
    <lineage>
        <taxon>Bacteria</taxon>
        <taxon>Bacillati</taxon>
        <taxon>Bacillota</taxon>
        <taxon>Tissierellia</taxon>
        <taxon>Tissierellales</taxon>
        <taxon>Peptoniphilaceae</taxon>
        <taxon>Anaerococcus</taxon>
    </lineage>
</organism>
<evidence type="ECO:0000256" key="1">
    <source>
        <dbReference type="SAM" id="Phobius"/>
    </source>
</evidence>
<dbReference type="OrthoDB" id="1689881at2"/>
<evidence type="ECO:0000313" key="3">
    <source>
        <dbReference type="Proteomes" id="UP000261011"/>
    </source>
</evidence>
<feature type="transmembrane region" description="Helical" evidence="1">
    <location>
        <begin position="412"/>
        <end position="432"/>
    </location>
</feature>
<dbReference type="AlphaFoldDB" id="A0A3E2TL59"/>
<dbReference type="RefSeq" id="WP_117520386.1">
    <property type="nucleotide sequence ID" value="NZ_QVEU01000001.1"/>
</dbReference>
<dbReference type="Proteomes" id="UP000261011">
    <property type="component" value="Unassembled WGS sequence"/>
</dbReference>
<feature type="transmembrane region" description="Helical" evidence="1">
    <location>
        <begin position="69"/>
        <end position="89"/>
    </location>
</feature>
<keyword evidence="1" id="KW-0472">Membrane</keyword>
<comment type="caution">
    <text evidence="2">The sequence shown here is derived from an EMBL/GenBank/DDBJ whole genome shotgun (WGS) entry which is preliminary data.</text>
</comment>
<evidence type="ECO:0000313" key="2">
    <source>
        <dbReference type="EMBL" id="RGB78146.1"/>
    </source>
</evidence>
<proteinExistence type="predicted"/>
<keyword evidence="1" id="KW-0812">Transmembrane</keyword>
<dbReference type="EMBL" id="QVEU01000001">
    <property type="protein sequence ID" value="RGB78146.1"/>
    <property type="molecule type" value="Genomic_DNA"/>
</dbReference>
<keyword evidence="3" id="KW-1185">Reference proteome</keyword>
<reference evidence="2 3" key="1">
    <citation type="submission" date="2018-08" db="EMBL/GenBank/DDBJ databases">
        <title>A genome reference for cultivated species of the human gut microbiota.</title>
        <authorList>
            <person name="Zou Y."/>
            <person name="Xue W."/>
            <person name="Luo G."/>
        </authorList>
    </citation>
    <scope>NUCLEOTIDE SEQUENCE [LARGE SCALE GENOMIC DNA]</scope>
    <source>
        <strain evidence="2 3">OF01-3</strain>
    </source>
</reference>